<dbReference type="PROSITE" id="PS51700">
    <property type="entry name" value="SEPARIN"/>
    <property type="match status" value="1"/>
</dbReference>
<dbReference type="PANTHER" id="PTHR12792">
    <property type="entry name" value="EXTRA SPINDLE POLES 1-RELATED"/>
    <property type="match status" value="1"/>
</dbReference>
<dbReference type="EMBL" id="JAHFZB010000033">
    <property type="protein sequence ID" value="KAK6471201.1"/>
    <property type="molecule type" value="Genomic_DNA"/>
</dbReference>
<dbReference type="Proteomes" id="UP001369086">
    <property type="component" value="Unassembled WGS sequence"/>
</dbReference>
<gene>
    <name evidence="7" type="ORF">HHUSO_G30145</name>
</gene>
<accession>A0ABR0YFM1</accession>
<organism evidence="7 8">
    <name type="scientific">Huso huso</name>
    <name type="common">Beluga</name>
    <name type="synonym">Acipenser huso</name>
    <dbReference type="NCBI Taxonomy" id="61971"/>
    <lineage>
        <taxon>Eukaryota</taxon>
        <taxon>Metazoa</taxon>
        <taxon>Chordata</taxon>
        <taxon>Craniata</taxon>
        <taxon>Vertebrata</taxon>
        <taxon>Euteleostomi</taxon>
        <taxon>Actinopterygii</taxon>
        <taxon>Chondrostei</taxon>
        <taxon>Acipenseriformes</taxon>
        <taxon>Acipenseridae</taxon>
        <taxon>Huso</taxon>
    </lineage>
</organism>
<feature type="region of interest" description="Disordered" evidence="5">
    <location>
        <begin position="1438"/>
        <end position="1579"/>
    </location>
</feature>
<keyword evidence="3" id="KW-0378">Hydrolase</keyword>
<feature type="domain" description="Peptidase C50" evidence="6">
    <location>
        <begin position="2025"/>
        <end position="2120"/>
    </location>
</feature>
<comment type="caution">
    <text evidence="7">The sequence shown here is derived from an EMBL/GenBank/DDBJ whole genome shotgun (WGS) entry which is preliminary data.</text>
</comment>
<evidence type="ECO:0000256" key="2">
    <source>
        <dbReference type="ARBA" id="ARBA00012489"/>
    </source>
</evidence>
<dbReference type="InterPro" id="IPR030397">
    <property type="entry name" value="SEPARIN_core_dom"/>
</dbReference>
<sequence length="2200" mass="240446">MAFGLTMKYLKVEGYVKLMSCLEEARGLLGELQGFLGGVLKDPVTGDQNSEHHVVCDRVLRACNHHVGAGPSNPEHLGCLAELAELAYRGYLVSGTKQSPLYMEKILYHLVRNLSAQGSQELTDRFGEHLYSRLAREQGPGVSEDYGALARSCFAVLWKEADSRAPEGPKLAGRLRSVRFLILLEGAGPGRHSAECATYLSLSARHSEVAGAEYEGRGAPLSKEQAAFLVRQVEVSLLRPLDPAAKAWPVSTRSRRLTVLMEVALQCCKRLCRGSCWEEAETHLRQASSLLLKSSLSFRAALGLLESGVRVLRALSDGLACGGSFKEAAVALSSLSPPAACDLERRAVVEGCQFVVWALEAGVKRAEGQGSGRGLCSQDLARLFAFIEEYLKLLQKQMDSMAAAHPEQHRLLKQLSYQSLQLYFSLAYDSLLSAQLESAKSLQAVMCCCRSAAEAMLAGLEGLSEKDQVDYFNKTAYCVNNLSCGLYNQKLYSEALSLAGILCRKLGAPGCPDLSPERLHRAFLVSVQCCRKTAQFQLALEQVGSWLLALGGRVTEHMSEPVSLWVRTKAEAARGGVEDVRLRTLKDALGPRASDPELLLALLEEELRAYRALQGDTAQERYNTLCDLLEICHEDSGRSHERAVYLCELGQVLCYRQDFTEQTDCSALDSVREALRLLDLVPETAVNRDRLLDERAQASLWLCICSLESSLLEAVERDRRLRAAQSQAAKSMEAFEPNDLNYEEQLQDGECGYDGKRFSMEAEAEQCRSLDEALRLWKTLLSSSPLPAVRSPKQTSSSIQIMAALYRLLGKPLQALDSYLLVSRLSRSLSDPLGSVSALCHLTKLLLEMDCPSLAQPHLEEAEACLKSADPESEGFPLASLTCSVLRSQLCCATSQVEEGVSHLLQVLQDLGVQKQTKSWCFLKANTLQLLGTYLSLPSTLLAPRLRQRLVCSGWRSPDVALVEGRKLLCSIVVTLLGNGVFGTYKLSTDTQFVDQGENLIKKWQVLADVLLCSQRLVSHSSRIGATCEAKAMCLEAMRLSSKLQALGQYAEFLVAKAELELQRGEAELCALDLEHVRMLLELCADHGCESEKKAEVKIKPRKGRAAKKRPAAVSGSPPQKLPGQEPGQSQDEDFLHHPLQLRPTVDREQPRFPSPELKPRASKWLSLLTHQPHCPCPGCTDPRLARVCIRWAAARGELEAGCGEGREASRLLAAGLSRCEALGARLGAAAARVLGRKTGRPAGILDDVAARIHLGLAVLNLEPEKRTWDLLESGLAFLDSRTNPLRELEHIRAGLLTAKAVASICAMAAKRECSVGEIFSQAWAWSPVSSVGKNNKNTKDTTLGKEKQMKARARARKPARIQPPVVKVTSLDEPELLLPLGVKLPAPLSSTPAPCTPIQKGGPSAKMGSCSTAKQSLKSKLQFQVFDESSSPLNVRLKQVPAAPRQSRKAKSRFKVMFSDDSDPEEGGGNKEKDEPAPDELSGRKKLGARGSGRVTRQGENQPSEKPSRGGHRRAEKPETLPVLSEGSCPDPALETGRARRGRPPKQAATSQGLGEESVGKAGRRRGRTRAEEPETELMRTIEEEEEGEFEMSVEILRGSESEDEEGVLVTAPRVRAGLGDSPECEVLRRDLGAEGWGLALGEQRKGVSLHPCPSAALSTAMAPLDLDWVRSLLRSAFLSVQPCPPSSLYSHLCRLLALCWGDEDPQTTAFLHGESLAVTARHQMSSSLHSKQRKLKKQCSSDTELSERLQDLKLQDSGPSEPSLQCLSDLERVFEFPASDPALFPQQDCREFLEHQKRIPRDVTVCMLSLVAVHPGVLGDTLLLTRLERDSAPVTLRIPTAHRQVSVSAMLGEFDSIQEQQKVISNVTDKVEWWEGRRELDERMKVLLVEMQDQGLGCWKGLLQPGCKDPEVAAQAACLQKQLAECGAQRAGELIKAVLSGSHLLSAEDVHSLSAGLCCSRPDEARVSLQAAVDRLKERTGESQGHLVLILDKVRDVPMKTDAVKIGLQNHCPGSVLTQGVNPSRAFYVLNPQANLPGTEERFRDWFSSVPGWEGVSGSAPSQERIQEALSTRDLYIYAGHGAGARFLSPQVLMKMGCHSVSLLFGCSSAALAVRGSLEGSGVVLHYLMAGCPLVLGNLWDVTDRDIDRFTKSLLQDWLDAGPGAPVMEHVTRAREAPRLKHLIGAAPIIYGLPVSLQ</sequence>
<evidence type="ECO:0000313" key="7">
    <source>
        <dbReference type="EMBL" id="KAK6471201.1"/>
    </source>
</evidence>
<feature type="compositionally biased region" description="Basic residues" evidence="5">
    <location>
        <begin position="1100"/>
        <end position="1111"/>
    </location>
</feature>
<evidence type="ECO:0000256" key="3">
    <source>
        <dbReference type="ARBA" id="ARBA00022801"/>
    </source>
</evidence>
<comment type="catalytic activity">
    <reaction evidence="1">
        <text>All bonds known to be hydrolyzed by this endopeptidase have arginine in P1 and an acidic residue in P4. P6 is often occupied by an acidic residue or by a hydroxy-amino-acid residue, the phosphorylation of which enhances cleavage.</text>
        <dbReference type="EC" id="3.4.22.49"/>
    </reaction>
</comment>
<dbReference type="Pfam" id="PF03568">
    <property type="entry name" value="Separin_C"/>
    <property type="match status" value="2"/>
</dbReference>
<evidence type="ECO:0000256" key="5">
    <source>
        <dbReference type="SAM" id="MobiDB-lite"/>
    </source>
</evidence>
<keyword evidence="8" id="KW-1185">Reference proteome</keyword>
<evidence type="ECO:0000256" key="4">
    <source>
        <dbReference type="ARBA" id="ARBA00022829"/>
    </source>
</evidence>
<evidence type="ECO:0000259" key="6">
    <source>
        <dbReference type="PROSITE" id="PS51700"/>
    </source>
</evidence>
<evidence type="ECO:0000313" key="8">
    <source>
        <dbReference type="Proteomes" id="UP001369086"/>
    </source>
</evidence>
<proteinExistence type="predicted"/>
<evidence type="ECO:0000256" key="1">
    <source>
        <dbReference type="ARBA" id="ARBA00000451"/>
    </source>
</evidence>
<dbReference type="InterPro" id="IPR005314">
    <property type="entry name" value="Peptidase_C50"/>
</dbReference>
<name>A0ABR0YFM1_HUSHU</name>
<reference evidence="7 8" key="1">
    <citation type="submission" date="2021-05" db="EMBL/GenBank/DDBJ databases">
        <authorList>
            <person name="Zahm M."/>
            <person name="Klopp C."/>
            <person name="Cabau C."/>
            <person name="Kuhl H."/>
            <person name="Suciu R."/>
            <person name="Ciorpac M."/>
            <person name="Holostenco D."/>
            <person name="Gessner J."/>
            <person name="Wuertz S."/>
            <person name="Hohne C."/>
            <person name="Stock M."/>
            <person name="Gislard M."/>
            <person name="Lluch J."/>
            <person name="Milhes M."/>
            <person name="Lampietro C."/>
            <person name="Lopez Roques C."/>
            <person name="Donnadieu C."/>
            <person name="Du K."/>
            <person name="Schartl M."/>
            <person name="Guiguen Y."/>
        </authorList>
    </citation>
    <scope>NUCLEOTIDE SEQUENCE [LARGE SCALE GENOMIC DNA]</scope>
    <source>
        <strain evidence="7">Hh-F2</strain>
        <tissue evidence="7">Blood</tissue>
    </source>
</reference>
<dbReference type="PANTHER" id="PTHR12792:SF0">
    <property type="entry name" value="SEPARIN"/>
    <property type="match status" value="1"/>
</dbReference>
<feature type="compositionally biased region" description="Basic and acidic residues" evidence="5">
    <location>
        <begin position="1570"/>
        <end position="1579"/>
    </location>
</feature>
<dbReference type="EC" id="3.4.22.49" evidence="2"/>
<feature type="region of interest" description="Disordered" evidence="5">
    <location>
        <begin position="1095"/>
        <end position="1133"/>
    </location>
</feature>
<protein>
    <recommendedName>
        <fullName evidence="2">separase</fullName>
        <ecNumber evidence="2">3.4.22.49</ecNumber>
    </recommendedName>
</protein>
<keyword evidence="4" id="KW-0159">Chromosome partition</keyword>